<organism evidence="6 7">
    <name type="scientific">Chionoecetes opilio</name>
    <name type="common">Atlantic snow crab</name>
    <name type="synonym">Cancer opilio</name>
    <dbReference type="NCBI Taxonomy" id="41210"/>
    <lineage>
        <taxon>Eukaryota</taxon>
        <taxon>Metazoa</taxon>
        <taxon>Ecdysozoa</taxon>
        <taxon>Arthropoda</taxon>
        <taxon>Crustacea</taxon>
        <taxon>Multicrustacea</taxon>
        <taxon>Malacostraca</taxon>
        <taxon>Eumalacostraca</taxon>
        <taxon>Eucarida</taxon>
        <taxon>Decapoda</taxon>
        <taxon>Pleocyemata</taxon>
        <taxon>Brachyura</taxon>
        <taxon>Eubrachyura</taxon>
        <taxon>Majoidea</taxon>
        <taxon>Majidae</taxon>
        <taxon>Chionoecetes</taxon>
    </lineage>
</organism>
<dbReference type="FunFam" id="1.10.472.80:FF:000027">
    <property type="entry name" value="GTPase activating protein (Evi5)"/>
    <property type="match status" value="1"/>
</dbReference>
<dbReference type="SMART" id="SM00164">
    <property type="entry name" value="TBC"/>
    <property type="match status" value="1"/>
</dbReference>
<dbReference type="CDD" id="cd01211">
    <property type="entry name" value="PTB_Rab6GAP"/>
    <property type="match status" value="1"/>
</dbReference>
<protein>
    <submittedName>
        <fullName evidence="6">Rab GTPase-activating protein 1</fullName>
    </submittedName>
</protein>
<dbReference type="InterPro" id="IPR006020">
    <property type="entry name" value="PTB/PI_dom"/>
</dbReference>
<evidence type="ECO:0000259" key="5">
    <source>
        <dbReference type="PROSITE" id="PS50086"/>
    </source>
</evidence>
<dbReference type="OrthoDB" id="295078at2759"/>
<feature type="compositionally biased region" description="Polar residues" evidence="3">
    <location>
        <begin position="1"/>
        <end position="15"/>
    </location>
</feature>
<comment type="caution">
    <text evidence="6">The sequence shown here is derived from an EMBL/GenBank/DDBJ whole genome shotgun (WGS) entry which is preliminary data.</text>
</comment>
<dbReference type="Proteomes" id="UP000770661">
    <property type="component" value="Unassembled WGS sequence"/>
</dbReference>
<feature type="compositionally biased region" description="Basic and acidic residues" evidence="3">
    <location>
        <begin position="51"/>
        <end position="65"/>
    </location>
</feature>
<evidence type="ECO:0000313" key="7">
    <source>
        <dbReference type="Proteomes" id="UP000770661"/>
    </source>
</evidence>
<dbReference type="InterPro" id="IPR000195">
    <property type="entry name" value="Rab-GAP-TBC_dom"/>
</dbReference>
<feature type="coiled-coil region" evidence="2">
    <location>
        <begin position="1092"/>
        <end position="1119"/>
    </location>
</feature>
<dbReference type="EMBL" id="JACEEZ010011919">
    <property type="protein sequence ID" value="KAG0721039.1"/>
    <property type="molecule type" value="Genomic_DNA"/>
</dbReference>
<keyword evidence="7" id="KW-1185">Reference proteome</keyword>
<feature type="region of interest" description="Disordered" evidence="3">
    <location>
        <begin position="1"/>
        <end position="144"/>
    </location>
</feature>
<evidence type="ECO:0000313" key="6">
    <source>
        <dbReference type="EMBL" id="KAG0721039.1"/>
    </source>
</evidence>
<dbReference type="AlphaFoldDB" id="A0A8J5CSZ3"/>
<keyword evidence="1" id="KW-0343">GTPase activation</keyword>
<evidence type="ECO:0000256" key="3">
    <source>
        <dbReference type="SAM" id="MobiDB-lite"/>
    </source>
</evidence>
<gene>
    <name evidence="6" type="primary">Rabgap1</name>
    <name evidence="6" type="ORF">GWK47_047234</name>
</gene>
<dbReference type="GO" id="GO:0031267">
    <property type="term" value="F:small GTPase binding"/>
    <property type="evidence" value="ECO:0007669"/>
    <property type="project" value="TreeGrafter"/>
</dbReference>
<evidence type="ECO:0000259" key="4">
    <source>
        <dbReference type="PROSITE" id="PS01179"/>
    </source>
</evidence>
<dbReference type="Gene3D" id="1.10.10.750">
    <property type="entry name" value="Ypt/Rab-GAP domain of gyp1p, domain 1"/>
    <property type="match status" value="1"/>
</dbReference>
<dbReference type="InterPro" id="IPR022164">
    <property type="entry name" value="Kinesin-like"/>
</dbReference>
<feature type="coiled-coil region" evidence="2">
    <location>
        <begin position="968"/>
        <end position="1002"/>
    </location>
</feature>
<dbReference type="Gene3D" id="1.10.8.270">
    <property type="entry name" value="putative rabgap domain of human tbc1 domain family member 14 like domains"/>
    <property type="match status" value="1"/>
</dbReference>
<dbReference type="FunFam" id="1.10.8.270:FF:000001">
    <property type="entry name" value="TBC1 domain family member 1"/>
    <property type="match status" value="1"/>
</dbReference>
<proteinExistence type="predicted"/>
<feature type="region of interest" description="Disordered" evidence="3">
    <location>
        <begin position="629"/>
        <end position="666"/>
    </location>
</feature>
<dbReference type="InterPro" id="IPR050302">
    <property type="entry name" value="Rab_GAP_TBC_domain"/>
</dbReference>
<dbReference type="Gene3D" id="1.10.472.80">
    <property type="entry name" value="Ypt/Rab-GAP domain of gyp1p, domain 3"/>
    <property type="match status" value="1"/>
</dbReference>
<dbReference type="SMART" id="SM00462">
    <property type="entry name" value="PTB"/>
    <property type="match status" value="1"/>
</dbReference>
<feature type="domain" description="PID" evidence="4">
    <location>
        <begin position="272"/>
        <end position="344"/>
    </location>
</feature>
<sequence>MEECSSVRSTDSAGTSEEYEIVESEPAPVSTPRQDQPPEPTLNIANNGNMEDLRLELTEVMREKSSNGSSPPTTNGTPAAKRDDDEEEEDDLPVFPSPPALESQVSQLSQLSQGSSQSEGPGRPDDRIVGANNPSFSQTASDDDMERVLNEDGKGDYTIFNRVTYQGAASINAPRSEVEIQRNMAILNAQAQEQALEVSVSVPSNSEGYVMLCDVSAQSVSVPSNSEGYVMLCDVSAQSVSVPSNSAGYVMLCDVSAQSVSVPSNSEGYVIVYDANSSTEMTRFKIHRILFCARGKADTSEACCFAFTSSHGDTQETAIFQCHVFRCQIPEAVARILITFAAAFRRVPKSKMGQCEAACPTRQPDDLLHLFDISLEIKEEDSKGNFNTVPRDKEFFKLRSNTEKQLVLTVSPAPPNSLPSLAHHPPAPADLCVERCFGLLVAHGRRVKHADMNLLEMKMAVHDHSLAETVRTQNGGKNGFSNTSHVFGVNEVQVSMGSSMSDKKSYVISGHWDPSDPVFAVLNQETPKDRRMFMTVAIDLVIRGIQEPVRFTIETKVRVYPQNERFWYFSKKPLVHLFSLKLKQVDHSPQGDKQYVVTSVDNLGEVERWRPSTMSLSLNLSSLTSSTLSSLSAGRSPSIASIETPGCEEDTDDDEPLLSGSGEVSKDCPQGELDLWRQVLPKLQADSHQLPKGVASLVKRGVPEALRGEVWQLLAGCSQNQDMMETYRVLITKDCPSDQVIQRDINRTFPAHDYFKEVGGVGQDALFKISKAYAVYDEEVGYCQGLSFLAAALLLHMPEEQTFCVLKRVMFEYGLRELFRDGFEVLHMRFYQLGKLIEEHIPELWQHYQEQGVEVHMFASQWFLTLYTAKFPLFMVFHYLDLFLLIGLDSVFQVALALLQMSKKELLSSDFEGILKYFRVSLPKKYRNEDVARQLFKLATSIKVKKIKKYEKEYLALKEQEALQEDPVMRLEKENRRLLEDRMRLERENDDLAQELVNSKITMRKGLDQVKELLKREVEKGDVETQSKSAIIADYKNICSQLSERLDKEQAANARTINMYKAKVSSCEGCSALLSPVCGPPLEVGTEESPAVTRLQQQVRELELELAKTKLALVESECKNQDLTHQLTTAVRELQATKNSSWFQKTITSISSLKGSSPSPSITAASTPTTTACSRLCCPERQCSAADQQRQ</sequence>
<evidence type="ECO:0000256" key="1">
    <source>
        <dbReference type="ARBA" id="ARBA00022468"/>
    </source>
</evidence>
<dbReference type="Gene3D" id="2.30.29.30">
    <property type="entry name" value="Pleckstrin-homology domain (PH domain)/Phosphotyrosine-binding domain (PTB)"/>
    <property type="match status" value="1"/>
</dbReference>
<dbReference type="InterPro" id="IPR011993">
    <property type="entry name" value="PH-like_dom_sf"/>
</dbReference>
<dbReference type="PANTHER" id="PTHR47219:SF9">
    <property type="entry name" value="GTPASE ACTIVATING PROTEIN AND CENTROSOME-ASSOCIATED, ISOFORM B"/>
    <property type="match status" value="1"/>
</dbReference>
<feature type="compositionally biased region" description="Polar residues" evidence="3">
    <location>
        <begin position="66"/>
        <end position="77"/>
    </location>
</feature>
<feature type="domain" description="Rab-GAP TBC" evidence="5">
    <location>
        <begin position="701"/>
        <end position="887"/>
    </location>
</feature>
<dbReference type="SUPFAM" id="SSF47923">
    <property type="entry name" value="Ypt/Rab-GAP domain of gyp1p"/>
    <property type="match status" value="2"/>
</dbReference>
<dbReference type="SUPFAM" id="SSF50729">
    <property type="entry name" value="PH domain-like"/>
    <property type="match status" value="1"/>
</dbReference>
<dbReference type="PANTHER" id="PTHR47219">
    <property type="entry name" value="RAB GTPASE-ACTIVATING PROTEIN 1-LIKE"/>
    <property type="match status" value="1"/>
</dbReference>
<dbReference type="InterPro" id="IPR035969">
    <property type="entry name" value="Rab-GAP_TBC_sf"/>
</dbReference>
<feature type="compositionally biased region" description="Acidic residues" evidence="3">
    <location>
        <begin position="646"/>
        <end position="656"/>
    </location>
</feature>
<keyword evidence="2" id="KW-0175">Coiled coil</keyword>
<feature type="compositionally biased region" description="Low complexity" evidence="3">
    <location>
        <begin position="101"/>
        <end position="120"/>
    </location>
</feature>
<evidence type="ECO:0000256" key="2">
    <source>
        <dbReference type="SAM" id="Coils"/>
    </source>
</evidence>
<dbReference type="PROSITE" id="PS50086">
    <property type="entry name" value="TBC_RABGAP"/>
    <property type="match status" value="1"/>
</dbReference>
<dbReference type="Pfam" id="PF00640">
    <property type="entry name" value="PID"/>
    <property type="match status" value="1"/>
</dbReference>
<reference evidence="6" key="1">
    <citation type="submission" date="2020-07" db="EMBL/GenBank/DDBJ databases">
        <title>The High-quality genome of the commercially important snow crab, Chionoecetes opilio.</title>
        <authorList>
            <person name="Jeong J.-H."/>
            <person name="Ryu S."/>
        </authorList>
    </citation>
    <scope>NUCLEOTIDE SEQUENCE</scope>
    <source>
        <strain evidence="6">MADBK_172401_WGS</strain>
        <tissue evidence="6">Digestive gland</tissue>
    </source>
</reference>
<dbReference type="Pfam" id="PF00566">
    <property type="entry name" value="RabGAP-TBC"/>
    <property type="match status" value="1"/>
</dbReference>
<name>A0A8J5CSZ3_CHIOP</name>
<dbReference type="PROSITE" id="PS01179">
    <property type="entry name" value="PID"/>
    <property type="match status" value="1"/>
</dbReference>
<dbReference type="Pfam" id="PF12473">
    <property type="entry name" value="DUF3694"/>
    <property type="match status" value="1"/>
</dbReference>
<accession>A0A8J5CSZ3</accession>
<dbReference type="GO" id="GO:0005096">
    <property type="term" value="F:GTPase activator activity"/>
    <property type="evidence" value="ECO:0007669"/>
    <property type="project" value="UniProtKB-KW"/>
</dbReference>